<evidence type="ECO:0000313" key="3">
    <source>
        <dbReference type="Proteomes" id="UP000660262"/>
    </source>
</evidence>
<dbReference type="AlphaFoldDB" id="A0A830H8E2"/>
<dbReference type="Proteomes" id="UP000660262">
    <property type="component" value="Unassembled WGS sequence"/>
</dbReference>
<protein>
    <submittedName>
        <fullName evidence="2">Uncharacterized protein</fullName>
    </submittedName>
</protein>
<name>A0A830H8E2_9CHLO</name>
<comment type="caution">
    <text evidence="2">The sequence shown here is derived from an EMBL/GenBank/DDBJ whole genome shotgun (WGS) entry which is preliminary data.</text>
</comment>
<organism evidence="2 3">
    <name type="scientific">Pycnococcus provasolii</name>
    <dbReference type="NCBI Taxonomy" id="41880"/>
    <lineage>
        <taxon>Eukaryota</taxon>
        <taxon>Viridiplantae</taxon>
        <taxon>Chlorophyta</taxon>
        <taxon>Pseudoscourfieldiophyceae</taxon>
        <taxon>Pseudoscourfieldiales</taxon>
        <taxon>Pycnococcaceae</taxon>
        <taxon>Pycnococcus</taxon>
    </lineage>
</organism>
<accession>A0A830H8E2</accession>
<reference evidence="2" key="1">
    <citation type="submission" date="2020-10" db="EMBL/GenBank/DDBJ databases">
        <title>Unveiling of a novel bifunctional photoreceptor, Dualchrome1, isolated from a cosmopolitan green alga.</title>
        <authorList>
            <person name="Suzuki S."/>
            <person name="Kawachi M."/>
        </authorList>
    </citation>
    <scope>NUCLEOTIDE SEQUENCE</scope>
    <source>
        <strain evidence="2">NIES 2893</strain>
    </source>
</reference>
<feature type="compositionally biased region" description="Basic and acidic residues" evidence="1">
    <location>
        <begin position="51"/>
        <end position="73"/>
    </location>
</feature>
<dbReference type="EMBL" id="BNJQ01000002">
    <property type="protein sequence ID" value="GHP01921.1"/>
    <property type="molecule type" value="Genomic_DNA"/>
</dbReference>
<keyword evidence="3" id="KW-1185">Reference proteome</keyword>
<proteinExistence type="predicted"/>
<feature type="region of interest" description="Disordered" evidence="1">
    <location>
        <begin position="417"/>
        <end position="436"/>
    </location>
</feature>
<feature type="region of interest" description="Disordered" evidence="1">
    <location>
        <begin position="50"/>
        <end position="73"/>
    </location>
</feature>
<evidence type="ECO:0000256" key="1">
    <source>
        <dbReference type="SAM" id="MobiDB-lite"/>
    </source>
</evidence>
<sequence>MITRQSMLRVSRLQSWGLLAAPSSTKVHRHLPHSATFTFARSFASLETEDKDAADHAVDKHTAQPTPAREKDPNFHAHDLRRVLDSYDGREESIRSTFVRMYKHAVATDTAGRKLHGNRWRRAVAKNGLDDLPVKQWRLFRRDLAAAIQRTFIDGDGDDDEQALDGGGDAHASATRLSDAHVTQVLHLLQILGRKYVGDDEDNWDDERDLSNDTDRQQLKKHGYFRVYNPKGPSPDYSPGRCRSATLDTISKALCQNAERKMQRARKLDVTYKELEEIGGEANLTTVREAAETFNRLKNPRAFESRNKREMRQFFSSYVLALMAFGSLHYHPTPRDLDLICAMLLGPAGNEFDDHANRTALPQWIERAEVMTQNHLAMILIALRRIAVTKQSRTLYRFQQIATDLVEKAFAELDASPEASATSREGASHGDEPNFDNARVVSPFKRHFLHAEEPLQIMTELRHLRFAHVSPALLSPLTELWRRLPLAEDSHHLNKRAKPIRPLVHALGVIHSCAMLQFEPSDEVFEHVYALVSRATKEAGREMTPETAIYLLHGHARLGRKPSPEFLAQLREVLLKHFKEHDELAMDRSALPTSNFVFGHDLETDGQPGGKSSKFSVDPIKGHALTLWSYAALGLPKDDELFIPMFASLNRLFPMMETENTGMRNVRLPNMGQLHTALLFYGDELVKQLLPSLQMELFGANFGLRSQRAQRAVERTYHANSIQHWIVQYAEMYGDTCEMQGSLANPTDMGLRCDILYTPSSLLDVPVAIQFDVRGNFVRTGNLKVNDDEEHPTQRDYETRPSGSTLLRDSLFDLYHAKEYAVWLVDFADWQAVVESKNEENIYDFVYRGLDSARRTYARAHDASK</sequence>
<gene>
    <name evidence="2" type="ORF">PPROV_000067800</name>
</gene>
<evidence type="ECO:0000313" key="2">
    <source>
        <dbReference type="EMBL" id="GHP01921.1"/>
    </source>
</evidence>